<dbReference type="PANTHER" id="PTHR11264:SF0">
    <property type="entry name" value="URACIL-DNA GLYCOSYLASE"/>
    <property type="match status" value="1"/>
</dbReference>
<comment type="catalytic activity">
    <reaction evidence="1 9 11">
        <text>Hydrolyzes single-stranded DNA or mismatched double-stranded DNA and polynucleotides, releasing free uracil.</text>
        <dbReference type="EC" id="3.2.2.27"/>
    </reaction>
</comment>
<dbReference type="Gene3D" id="3.40.470.10">
    <property type="entry name" value="Uracil-DNA glycosylase-like domain"/>
    <property type="match status" value="1"/>
</dbReference>
<reference evidence="13 14" key="1">
    <citation type="submission" date="2020-01" db="EMBL/GenBank/DDBJ databases">
        <title>Draft genome sequence of Cand. Neptunochlamydia vexilliferae K9.</title>
        <authorList>
            <person name="Schulz F."/>
            <person name="Koestlbacher S."/>
            <person name="Wascher F."/>
            <person name="Pizzetti I."/>
            <person name="Horn M."/>
        </authorList>
    </citation>
    <scope>NUCLEOTIDE SEQUENCE [LARGE SCALE GENOMIC DNA]</scope>
    <source>
        <strain evidence="13 14">K9</strain>
    </source>
</reference>
<evidence type="ECO:0000256" key="7">
    <source>
        <dbReference type="ARBA" id="ARBA00022801"/>
    </source>
</evidence>
<evidence type="ECO:0000256" key="1">
    <source>
        <dbReference type="ARBA" id="ARBA00001400"/>
    </source>
</evidence>
<organism evidence="13 14">
    <name type="scientific">Candidatus Neptunichlamydia vexilliferae</name>
    <dbReference type="NCBI Taxonomy" id="1651774"/>
    <lineage>
        <taxon>Bacteria</taxon>
        <taxon>Pseudomonadati</taxon>
        <taxon>Chlamydiota</taxon>
        <taxon>Chlamydiia</taxon>
        <taxon>Parachlamydiales</taxon>
        <taxon>Simkaniaceae</taxon>
        <taxon>Candidatus Neptunichlamydia</taxon>
    </lineage>
</organism>
<dbReference type="SUPFAM" id="SSF52141">
    <property type="entry name" value="Uracil-DNA glycosylase-like"/>
    <property type="match status" value="1"/>
</dbReference>
<evidence type="ECO:0000256" key="4">
    <source>
        <dbReference type="ARBA" id="ARBA00012030"/>
    </source>
</evidence>
<evidence type="ECO:0000259" key="12">
    <source>
        <dbReference type="SMART" id="SM00986"/>
    </source>
</evidence>
<dbReference type="Pfam" id="PF03167">
    <property type="entry name" value="UDG"/>
    <property type="match status" value="1"/>
</dbReference>
<evidence type="ECO:0000256" key="11">
    <source>
        <dbReference type="RuleBase" id="RU003780"/>
    </source>
</evidence>
<comment type="similarity">
    <text evidence="3 9 11">Belongs to the uracil-DNA glycosylase (UDG) superfamily. UNG family.</text>
</comment>
<evidence type="ECO:0000256" key="5">
    <source>
        <dbReference type="ARBA" id="ARBA00018429"/>
    </source>
</evidence>
<dbReference type="NCBIfam" id="NF003589">
    <property type="entry name" value="PRK05254.1-2"/>
    <property type="match status" value="1"/>
</dbReference>
<gene>
    <name evidence="9" type="primary">ung</name>
    <name evidence="13" type="ORF">NEPTK9_000775</name>
</gene>
<keyword evidence="13" id="KW-0326">Glycosidase</keyword>
<dbReference type="InterPro" id="IPR002043">
    <property type="entry name" value="UDG_fam1"/>
</dbReference>
<dbReference type="InterPro" id="IPR005122">
    <property type="entry name" value="Uracil-DNA_glycosylase-like"/>
</dbReference>
<comment type="subcellular location">
    <subcellularLocation>
        <location evidence="9">Cytoplasm</location>
    </subcellularLocation>
</comment>
<dbReference type="SMART" id="SM00986">
    <property type="entry name" value="UDG"/>
    <property type="match status" value="1"/>
</dbReference>
<dbReference type="SMART" id="SM00987">
    <property type="entry name" value="UreE_C"/>
    <property type="match status" value="1"/>
</dbReference>
<evidence type="ECO:0000313" key="13">
    <source>
        <dbReference type="EMBL" id="MBF5059266.1"/>
    </source>
</evidence>
<evidence type="ECO:0000256" key="6">
    <source>
        <dbReference type="ARBA" id="ARBA00022763"/>
    </source>
</evidence>
<dbReference type="NCBIfam" id="NF003591">
    <property type="entry name" value="PRK05254.1-4"/>
    <property type="match status" value="1"/>
</dbReference>
<protein>
    <recommendedName>
        <fullName evidence="5 9">Uracil-DNA glycosylase</fullName>
        <shortName evidence="9">UDG</shortName>
        <ecNumber evidence="4 9">3.2.2.27</ecNumber>
    </recommendedName>
</protein>
<evidence type="ECO:0000256" key="3">
    <source>
        <dbReference type="ARBA" id="ARBA00008184"/>
    </source>
</evidence>
<dbReference type="EMBL" id="JAAEJV010000015">
    <property type="protein sequence ID" value="MBF5059266.1"/>
    <property type="molecule type" value="Genomic_DNA"/>
</dbReference>
<dbReference type="Proteomes" id="UP001194714">
    <property type="component" value="Unassembled WGS sequence"/>
</dbReference>
<feature type="domain" description="Uracil-DNA glycosylase-like" evidence="12">
    <location>
        <begin position="67"/>
        <end position="229"/>
    </location>
</feature>
<evidence type="ECO:0000256" key="10">
    <source>
        <dbReference type="PROSITE-ProRule" id="PRU10072"/>
    </source>
</evidence>
<dbReference type="NCBIfam" id="TIGR00628">
    <property type="entry name" value="ung"/>
    <property type="match status" value="1"/>
</dbReference>
<feature type="active site" description="Proton acceptor" evidence="9 10">
    <location>
        <position position="82"/>
    </location>
</feature>
<accession>A0ABS0AYR3</accession>
<sequence>MLIGLWQKVFSWYPFLMVMMLEKSWHKALEGEVQKPYILELKHFLEGEKGRGATIFPPEENVLNAFRQTPFDKVKVVLMGQDPYHGPGQAHGLCFSVQKGVTTPPSLKNIYKEMEADLGIPPASHGCLINWAKQGVLMLNATLTVQRGEPKSHYGKGWETFTDAVIRVLCQRKDPLVFILWGRSAKDKCENILNTMSHPHAILTSAHPSPYSAPKFFGCRHFSKTNDLLQKWGKEPINWSVDG</sequence>
<dbReference type="InterPro" id="IPR036895">
    <property type="entry name" value="Uracil-DNA_glycosylase-like_sf"/>
</dbReference>
<keyword evidence="9" id="KW-0963">Cytoplasm</keyword>
<dbReference type="NCBIfam" id="NF003588">
    <property type="entry name" value="PRK05254.1-1"/>
    <property type="match status" value="1"/>
</dbReference>
<evidence type="ECO:0000256" key="2">
    <source>
        <dbReference type="ARBA" id="ARBA00002631"/>
    </source>
</evidence>
<dbReference type="HAMAP" id="MF_00148">
    <property type="entry name" value="UDG"/>
    <property type="match status" value="1"/>
</dbReference>
<evidence type="ECO:0000256" key="8">
    <source>
        <dbReference type="ARBA" id="ARBA00023204"/>
    </source>
</evidence>
<keyword evidence="7 9" id="KW-0378">Hydrolase</keyword>
<dbReference type="EC" id="3.2.2.27" evidence="4 9"/>
<dbReference type="GO" id="GO:0004844">
    <property type="term" value="F:uracil DNA N-glycosylase activity"/>
    <property type="evidence" value="ECO:0007669"/>
    <property type="project" value="UniProtKB-EC"/>
</dbReference>
<keyword evidence="6 9" id="KW-0227">DNA damage</keyword>
<evidence type="ECO:0000256" key="9">
    <source>
        <dbReference type="HAMAP-Rule" id="MF_00148"/>
    </source>
</evidence>
<proteinExistence type="inferred from homology"/>
<comment type="caution">
    <text evidence="13">The sequence shown here is derived from an EMBL/GenBank/DDBJ whole genome shotgun (WGS) entry which is preliminary data.</text>
</comment>
<keyword evidence="8 9" id="KW-0234">DNA repair</keyword>
<dbReference type="CDD" id="cd10027">
    <property type="entry name" value="UDG-F1-like"/>
    <property type="match status" value="1"/>
</dbReference>
<dbReference type="NCBIfam" id="NF003592">
    <property type="entry name" value="PRK05254.1-5"/>
    <property type="match status" value="1"/>
</dbReference>
<evidence type="ECO:0000313" key="14">
    <source>
        <dbReference type="Proteomes" id="UP001194714"/>
    </source>
</evidence>
<name>A0ABS0AYR3_9BACT</name>
<dbReference type="InterPro" id="IPR018085">
    <property type="entry name" value="Ura-DNA_Glyclase_AS"/>
</dbReference>
<keyword evidence="14" id="KW-1185">Reference proteome</keyword>
<dbReference type="PROSITE" id="PS00130">
    <property type="entry name" value="U_DNA_GLYCOSYLASE"/>
    <property type="match status" value="1"/>
</dbReference>
<comment type="function">
    <text evidence="2 9 11">Excises uracil residues from the DNA which can arise as a result of misincorporation of dUMP residues by DNA polymerase or due to deamination of cytosine.</text>
</comment>
<dbReference type="PANTHER" id="PTHR11264">
    <property type="entry name" value="URACIL-DNA GLYCOSYLASE"/>
    <property type="match status" value="1"/>
</dbReference>